<dbReference type="Pfam" id="PF03473">
    <property type="entry name" value="MOSC"/>
    <property type="match status" value="1"/>
</dbReference>
<dbReference type="GO" id="GO:0003824">
    <property type="term" value="F:catalytic activity"/>
    <property type="evidence" value="ECO:0007669"/>
    <property type="project" value="InterPro"/>
</dbReference>
<evidence type="ECO:0000256" key="2">
    <source>
        <dbReference type="SAM" id="Phobius"/>
    </source>
</evidence>
<feature type="transmembrane region" description="Helical" evidence="2">
    <location>
        <begin position="20"/>
        <end position="37"/>
    </location>
</feature>
<evidence type="ECO:0000313" key="4">
    <source>
        <dbReference type="EMBL" id="TKA31457.1"/>
    </source>
</evidence>
<dbReference type="GO" id="GO:0030151">
    <property type="term" value="F:molybdenum ion binding"/>
    <property type="evidence" value="ECO:0007669"/>
    <property type="project" value="InterPro"/>
</dbReference>
<dbReference type="GO" id="GO:0030170">
    <property type="term" value="F:pyridoxal phosphate binding"/>
    <property type="evidence" value="ECO:0007669"/>
    <property type="project" value="InterPro"/>
</dbReference>
<dbReference type="Proteomes" id="UP000308549">
    <property type="component" value="Unassembled WGS sequence"/>
</dbReference>
<dbReference type="InterPro" id="IPR005302">
    <property type="entry name" value="MoCF_Sase_C"/>
</dbReference>
<dbReference type="Pfam" id="PF03476">
    <property type="entry name" value="MOSC_N"/>
    <property type="match status" value="1"/>
</dbReference>
<dbReference type="PANTHER" id="PTHR14237:SF23">
    <property type="entry name" value="MOSC DOMAIN PROTEIN (AFU_ORTHOLOGUE AFUA_7G05900)"/>
    <property type="match status" value="1"/>
</dbReference>
<dbReference type="PANTHER" id="PTHR14237">
    <property type="entry name" value="MOLYBDOPTERIN COFACTOR SULFURASE MOSC"/>
    <property type="match status" value="1"/>
</dbReference>
<organism evidence="4 5">
    <name type="scientific">Salinomyces thailandicus</name>
    <dbReference type="NCBI Taxonomy" id="706561"/>
    <lineage>
        <taxon>Eukaryota</taxon>
        <taxon>Fungi</taxon>
        <taxon>Dikarya</taxon>
        <taxon>Ascomycota</taxon>
        <taxon>Pezizomycotina</taxon>
        <taxon>Dothideomycetes</taxon>
        <taxon>Dothideomycetidae</taxon>
        <taxon>Mycosphaerellales</taxon>
        <taxon>Teratosphaeriaceae</taxon>
        <taxon>Salinomyces</taxon>
    </lineage>
</organism>
<accession>A0A4U0U8S0</accession>
<evidence type="ECO:0000259" key="3">
    <source>
        <dbReference type="PROSITE" id="PS51340"/>
    </source>
</evidence>
<dbReference type="AlphaFoldDB" id="A0A4U0U8S0"/>
<keyword evidence="2" id="KW-0812">Transmembrane</keyword>
<name>A0A4U0U8S0_9PEZI</name>
<evidence type="ECO:0000313" key="5">
    <source>
        <dbReference type="Proteomes" id="UP000308549"/>
    </source>
</evidence>
<feature type="domain" description="MOSC" evidence="3">
    <location>
        <begin position="313"/>
        <end position="476"/>
    </location>
</feature>
<keyword evidence="2" id="KW-1133">Transmembrane helix</keyword>
<feature type="region of interest" description="Disordered" evidence="1">
    <location>
        <begin position="167"/>
        <end position="214"/>
    </location>
</feature>
<sequence>MAAITALIRHYLEYLSKPGMILSVLGLVLPFILVAYFDTNPASPRKAVRIPGCLRLGLQSRSNLEDQFERRSLSNDGQPTVKALFTYPVKSCRGVELTASEVQATGLNFDRLFTFAQLTSTSKQAEQTLGNASGVSEEWDHQWRFITQREFPRLALLETELWLPDPRNKPAIPAHKARSRSRLDAESSQSRSRSRSRGNTLELERGRKDSDAPEVTSWVANGGCLLLRFPFEPDINPFGIRTETVTLQIPLVPTPQRQEAQNYKREELIIWKGCPLALNVTNEISAINLEKLKYFLGISNPLALFRVDEHSLRPVSRCLPQGTPAGTYKVGFADAFAVNLMSLASVRATDDELPDEADAKSKLDARRFRANIYVTGIQAFEEDHWKTIHLGHQINGHSFSASSTTAEYQVACRTARCKVPNVNPDTGEKDRNEPYTTLGRTRKVDEGAYPHPCLGMQMIPRFRTGIVQVGDTISVSETGEHCCEKMFK</sequence>
<dbReference type="OrthoDB" id="17255at2759"/>
<feature type="compositionally biased region" description="Basic and acidic residues" evidence="1">
    <location>
        <begin position="202"/>
        <end position="211"/>
    </location>
</feature>
<dbReference type="PROSITE" id="PS51340">
    <property type="entry name" value="MOSC"/>
    <property type="match status" value="1"/>
</dbReference>
<gene>
    <name evidence="4" type="ORF">B0A50_02304</name>
</gene>
<protein>
    <recommendedName>
        <fullName evidence="3">MOSC domain-containing protein</fullName>
    </recommendedName>
</protein>
<dbReference type="InterPro" id="IPR005303">
    <property type="entry name" value="MOCOS_middle"/>
</dbReference>
<dbReference type="EMBL" id="NAJL01000008">
    <property type="protein sequence ID" value="TKA31457.1"/>
    <property type="molecule type" value="Genomic_DNA"/>
</dbReference>
<reference evidence="4 5" key="1">
    <citation type="submission" date="2017-03" db="EMBL/GenBank/DDBJ databases">
        <title>Genomes of endolithic fungi from Antarctica.</title>
        <authorList>
            <person name="Coleine C."/>
            <person name="Masonjones S."/>
            <person name="Stajich J.E."/>
        </authorList>
    </citation>
    <scope>NUCLEOTIDE SEQUENCE [LARGE SCALE GENOMIC DNA]</scope>
    <source>
        <strain evidence="4 5">CCFEE 6315</strain>
    </source>
</reference>
<keyword evidence="5" id="KW-1185">Reference proteome</keyword>
<dbReference type="SUPFAM" id="SSF50800">
    <property type="entry name" value="PK beta-barrel domain-like"/>
    <property type="match status" value="1"/>
</dbReference>
<keyword evidence="2" id="KW-0472">Membrane</keyword>
<evidence type="ECO:0000256" key="1">
    <source>
        <dbReference type="SAM" id="MobiDB-lite"/>
    </source>
</evidence>
<dbReference type="InterPro" id="IPR011037">
    <property type="entry name" value="Pyrv_Knase-like_insert_dom_sf"/>
</dbReference>
<proteinExistence type="predicted"/>
<comment type="caution">
    <text evidence="4">The sequence shown here is derived from an EMBL/GenBank/DDBJ whole genome shotgun (WGS) entry which is preliminary data.</text>
</comment>